<evidence type="ECO:0000256" key="1">
    <source>
        <dbReference type="SAM" id="MobiDB-lite"/>
    </source>
</evidence>
<gene>
    <name evidence="2" type="ORF">Tco_0939314</name>
</gene>
<reference evidence="2" key="1">
    <citation type="journal article" date="2022" name="Int. J. Mol. Sci.">
        <title>Draft Genome of Tanacetum Coccineum: Genomic Comparison of Closely Related Tanacetum-Family Plants.</title>
        <authorList>
            <person name="Yamashiro T."/>
            <person name="Shiraishi A."/>
            <person name="Nakayama K."/>
            <person name="Satake H."/>
        </authorList>
    </citation>
    <scope>NUCLEOTIDE SEQUENCE</scope>
</reference>
<evidence type="ECO:0000313" key="2">
    <source>
        <dbReference type="EMBL" id="GJT39449.1"/>
    </source>
</evidence>
<comment type="caution">
    <text evidence="2">The sequence shown here is derived from an EMBL/GenBank/DDBJ whole genome shotgun (WGS) entry which is preliminary data.</text>
</comment>
<name>A0ABQ5DQV4_9ASTR</name>
<protein>
    <submittedName>
        <fullName evidence="2">Uncharacterized protein</fullName>
    </submittedName>
</protein>
<feature type="region of interest" description="Disordered" evidence="1">
    <location>
        <begin position="54"/>
        <end position="110"/>
    </location>
</feature>
<feature type="compositionally biased region" description="Basic residues" evidence="1">
    <location>
        <begin position="100"/>
        <end position="110"/>
    </location>
</feature>
<feature type="compositionally biased region" description="Acidic residues" evidence="1">
    <location>
        <begin position="82"/>
        <end position="96"/>
    </location>
</feature>
<organism evidence="2 3">
    <name type="scientific">Tanacetum coccineum</name>
    <dbReference type="NCBI Taxonomy" id="301880"/>
    <lineage>
        <taxon>Eukaryota</taxon>
        <taxon>Viridiplantae</taxon>
        <taxon>Streptophyta</taxon>
        <taxon>Embryophyta</taxon>
        <taxon>Tracheophyta</taxon>
        <taxon>Spermatophyta</taxon>
        <taxon>Magnoliopsida</taxon>
        <taxon>eudicotyledons</taxon>
        <taxon>Gunneridae</taxon>
        <taxon>Pentapetalae</taxon>
        <taxon>asterids</taxon>
        <taxon>campanulids</taxon>
        <taxon>Asterales</taxon>
        <taxon>Asteraceae</taxon>
        <taxon>Asteroideae</taxon>
        <taxon>Anthemideae</taxon>
        <taxon>Anthemidinae</taxon>
        <taxon>Tanacetum</taxon>
    </lineage>
</organism>
<accession>A0ABQ5DQV4</accession>
<keyword evidence="3" id="KW-1185">Reference proteome</keyword>
<evidence type="ECO:0000313" key="3">
    <source>
        <dbReference type="Proteomes" id="UP001151760"/>
    </source>
</evidence>
<proteinExistence type="predicted"/>
<sequence length="110" mass="12668">MYRFLTTLFKVVLIYLALLIYEVTLSNPYSAATHFRGVTNWYLEPRGINEGSHIALSPGYIADSDPEEDEEDPADHPAYGGDNDDNESSDNDDDDDDVRRIRRTRRRRNT</sequence>
<feature type="compositionally biased region" description="Acidic residues" evidence="1">
    <location>
        <begin position="64"/>
        <end position="73"/>
    </location>
</feature>
<dbReference type="Proteomes" id="UP001151760">
    <property type="component" value="Unassembled WGS sequence"/>
</dbReference>
<dbReference type="EMBL" id="BQNB010015387">
    <property type="protein sequence ID" value="GJT39449.1"/>
    <property type="molecule type" value="Genomic_DNA"/>
</dbReference>
<reference evidence="2" key="2">
    <citation type="submission" date="2022-01" db="EMBL/GenBank/DDBJ databases">
        <authorList>
            <person name="Yamashiro T."/>
            <person name="Shiraishi A."/>
            <person name="Satake H."/>
            <person name="Nakayama K."/>
        </authorList>
    </citation>
    <scope>NUCLEOTIDE SEQUENCE</scope>
</reference>